<name>A0AA39TKY6_9AGAR</name>
<keyword evidence="2" id="KW-1185">Reference proteome</keyword>
<dbReference type="Proteomes" id="UP001175227">
    <property type="component" value="Unassembled WGS sequence"/>
</dbReference>
<accession>A0AA39TKY6</accession>
<organism evidence="1 2">
    <name type="scientific">Armillaria novae-zelandiae</name>
    <dbReference type="NCBI Taxonomy" id="153914"/>
    <lineage>
        <taxon>Eukaryota</taxon>
        <taxon>Fungi</taxon>
        <taxon>Dikarya</taxon>
        <taxon>Basidiomycota</taxon>
        <taxon>Agaricomycotina</taxon>
        <taxon>Agaricomycetes</taxon>
        <taxon>Agaricomycetidae</taxon>
        <taxon>Agaricales</taxon>
        <taxon>Marasmiineae</taxon>
        <taxon>Physalacriaceae</taxon>
        <taxon>Armillaria</taxon>
    </lineage>
</organism>
<gene>
    <name evidence="1" type="ORF">IW261DRAFT_1427964</name>
</gene>
<proteinExistence type="predicted"/>
<evidence type="ECO:0000313" key="1">
    <source>
        <dbReference type="EMBL" id="KAK0462807.1"/>
    </source>
</evidence>
<reference evidence="1" key="1">
    <citation type="submission" date="2023-06" db="EMBL/GenBank/DDBJ databases">
        <authorList>
            <consortium name="Lawrence Berkeley National Laboratory"/>
            <person name="Ahrendt S."/>
            <person name="Sahu N."/>
            <person name="Indic B."/>
            <person name="Wong-Bajracharya J."/>
            <person name="Merenyi Z."/>
            <person name="Ke H.-M."/>
            <person name="Monk M."/>
            <person name="Kocsube S."/>
            <person name="Drula E."/>
            <person name="Lipzen A."/>
            <person name="Balint B."/>
            <person name="Henrissat B."/>
            <person name="Andreopoulos B."/>
            <person name="Martin F.M."/>
            <person name="Harder C.B."/>
            <person name="Rigling D."/>
            <person name="Ford K.L."/>
            <person name="Foster G.D."/>
            <person name="Pangilinan J."/>
            <person name="Papanicolaou A."/>
            <person name="Barry K."/>
            <person name="LaButti K."/>
            <person name="Viragh M."/>
            <person name="Koriabine M."/>
            <person name="Yan M."/>
            <person name="Riley R."/>
            <person name="Champramary S."/>
            <person name="Plett K.L."/>
            <person name="Tsai I.J."/>
            <person name="Slot J."/>
            <person name="Sipos G."/>
            <person name="Plett J."/>
            <person name="Nagy L.G."/>
            <person name="Grigoriev I.V."/>
        </authorList>
    </citation>
    <scope>NUCLEOTIDE SEQUENCE</scope>
    <source>
        <strain evidence="1">ICMP 16352</strain>
    </source>
</reference>
<protein>
    <submittedName>
        <fullName evidence="1">Uncharacterized protein</fullName>
    </submittedName>
</protein>
<dbReference type="EMBL" id="JAUEPR010000121">
    <property type="protein sequence ID" value="KAK0462807.1"/>
    <property type="molecule type" value="Genomic_DNA"/>
</dbReference>
<comment type="caution">
    <text evidence="1">The sequence shown here is derived from an EMBL/GenBank/DDBJ whole genome shotgun (WGS) entry which is preliminary data.</text>
</comment>
<dbReference type="AlphaFoldDB" id="A0AA39TKY6"/>
<evidence type="ECO:0000313" key="2">
    <source>
        <dbReference type="Proteomes" id="UP001175227"/>
    </source>
</evidence>
<sequence length="308" mass="34323">MQFLGSVHRPVLHDRHHACVEEYGVYRAVQNTLHRISDKAFSKSKPPDVPDTDTKMLSVTDKVVVEDMDLGWRYKRYVYSMKCLLSRLLSATKILSCSHDAGPRTETLSSEALSYEVELAAGTLTSTGSETRDKRQGTTPSQNIITWRNKQERTGRPLHYQRERRQLKNVLNVSKLDNKRGRLIDEFDDRSGWVDHDKTLGLPESSGLIDWGGTENGQEKCLGEGKPQIRVGKSSQTKCGEVVGGRRRWNGGTTSSKGPHTFACAVLHRDMEGEGEGVGTWVGEKQAHPCAVWDRAAMGRLSDASADV</sequence>